<sequence>MEWDEPSPIRSAGIPVGWLLSLVLHTVGLTLLWLWLKASPTPQSTSVTVTLNVPQLVAPAIPVEPPMPVPVVPIPPKPIAAPSANKSEPNVSEVKTVETELVTTGESGLFRYDSEVSVSVEQALQASRSANSNPTAAFDPRVNRQRQEAQRLANLAPAIKAEAVKTEQTIAGQTLVRTETGCAVLLETVGSDRLDGALWAYAPCGTKSGSDQFADRLREAMTNRGGR</sequence>
<organism evidence="2 3">
    <name type="scientific">Saccharophagus degradans (strain 2-40 / ATCC 43961 / DSM 17024)</name>
    <dbReference type="NCBI Taxonomy" id="203122"/>
    <lineage>
        <taxon>Bacteria</taxon>
        <taxon>Pseudomonadati</taxon>
        <taxon>Pseudomonadota</taxon>
        <taxon>Gammaproteobacteria</taxon>
        <taxon>Cellvibrionales</taxon>
        <taxon>Cellvibrionaceae</taxon>
        <taxon>Saccharophagus</taxon>
    </lineage>
</organism>
<dbReference type="AlphaFoldDB" id="Q21DZ5"/>
<dbReference type="EMBL" id="CP000282">
    <property type="protein sequence ID" value="ABD83084.1"/>
    <property type="molecule type" value="Genomic_DNA"/>
</dbReference>
<accession>Q21DZ5</accession>
<keyword evidence="1" id="KW-1133">Transmembrane helix</keyword>
<dbReference type="KEGG" id="sde:Sde_3829"/>
<dbReference type="Proteomes" id="UP000001947">
    <property type="component" value="Chromosome"/>
</dbReference>
<evidence type="ECO:0000313" key="2">
    <source>
        <dbReference type="EMBL" id="ABD83084.1"/>
    </source>
</evidence>
<feature type="transmembrane region" description="Helical" evidence="1">
    <location>
        <begin position="12"/>
        <end position="36"/>
    </location>
</feature>
<dbReference type="HOGENOM" id="CLU_1219008_0_0_6"/>
<keyword evidence="1" id="KW-0812">Transmembrane</keyword>
<proteinExistence type="predicted"/>
<reference evidence="2 3" key="1">
    <citation type="journal article" date="2008" name="PLoS Genet.">
        <title>Complete genome sequence of the complex carbohydrate-degrading marine bacterium, Saccharophagus degradans strain 2-40 T.</title>
        <authorList>
            <person name="Weiner R.M."/>
            <person name="Taylor L.E.II."/>
            <person name="Henrissat B."/>
            <person name="Hauser L."/>
            <person name="Land M."/>
            <person name="Coutinho P.M."/>
            <person name="Rancurel C."/>
            <person name="Saunders E.H."/>
            <person name="Longmire A.G."/>
            <person name="Zhang H."/>
            <person name="Bayer E.A."/>
            <person name="Gilbert H.J."/>
            <person name="Larimer F."/>
            <person name="Zhulin I.B."/>
            <person name="Ekborg N.A."/>
            <person name="Lamed R."/>
            <person name="Richardson P.M."/>
            <person name="Borovok I."/>
            <person name="Hutcheson S."/>
        </authorList>
    </citation>
    <scope>NUCLEOTIDE SEQUENCE [LARGE SCALE GENOMIC DNA]</scope>
    <source>
        <strain evidence="3">2-40 / ATCC 43961 / DSM 17024</strain>
    </source>
</reference>
<name>Q21DZ5_SACD2</name>
<keyword evidence="3" id="KW-1185">Reference proteome</keyword>
<evidence type="ECO:0000256" key="1">
    <source>
        <dbReference type="SAM" id="Phobius"/>
    </source>
</evidence>
<protein>
    <submittedName>
        <fullName evidence="2">Uncharacterized protein</fullName>
    </submittedName>
</protein>
<keyword evidence="1" id="KW-0472">Membrane</keyword>
<evidence type="ECO:0000313" key="3">
    <source>
        <dbReference type="Proteomes" id="UP000001947"/>
    </source>
</evidence>
<gene>
    <name evidence="2" type="ordered locus">Sde_3829</name>
</gene>